<dbReference type="InParanoid" id="A0A507APK3"/>
<evidence type="ECO:0000313" key="11">
    <source>
        <dbReference type="Proteomes" id="UP000319257"/>
    </source>
</evidence>
<organism evidence="10 11">
    <name type="scientific">Thyridium curvatum</name>
    <dbReference type="NCBI Taxonomy" id="1093900"/>
    <lineage>
        <taxon>Eukaryota</taxon>
        <taxon>Fungi</taxon>
        <taxon>Dikarya</taxon>
        <taxon>Ascomycota</taxon>
        <taxon>Pezizomycotina</taxon>
        <taxon>Sordariomycetes</taxon>
        <taxon>Sordariomycetidae</taxon>
        <taxon>Thyridiales</taxon>
        <taxon>Thyridiaceae</taxon>
        <taxon>Thyridium</taxon>
    </lineage>
</organism>
<dbReference type="GO" id="GO:0005351">
    <property type="term" value="F:carbohydrate:proton symporter activity"/>
    <property type="evidence" value="ECO:0007669"/>
    <property type="project" value="TreeGrafter"/>
</dbReference>
<dbReference type="InterPro" id="IPR005828">
    <property type="entry name" value="MFS_sugar_transport-like"/>
</dbReference>
<dbReference type="RefSeq" id="XP_030988470.1">
    <property type="nucleotide sequence ID" value="XM_031136424.1"/>
</dbReference>
<dbReference type="InterPro" id="IPR020846">
    <property type="entry name" value="MFS_dom"/>
</dbReference>
<dbReference type="PANTHER" id="PTHR48022">
    <property type="entry name" value="PLASTIDIC GLUCOSE TRANSPORTER 4"/>
    <property type="match status" value="1"/>
</dbReference>
<dbReference type="InterPro" id="IPR036259">
    <property type="entry name" value="MFS_trans_sf"/>
</dbReference>
<evidence type="ECO:0000256" key="8">
    <source>
        <dbReference type="SAM" id="Phobius"/>
    </source>
</evidence>
<feature type="region of interest" description="Disordered" evidence="7">
    <location>
        <begin position="518"/>
        <end position="537"/>
    </location>
</feature>
<feature type="transmembrane region" description="Helical" evidence="8">
    <location>
        <begin position="79"/>
        <end position="103"/>
    </location>
</feature>
<dbReference type="OrthoDB" id="6133115at2759"/>
<comment type="caution">
    <text evidence="10">The sequence shown here is derived from an EMBL/GenBank/DDBJ whole genome shotgun (WGS) entry which is preliminary data.</text>
</comment>
<feature type="domain" description="Major facilitator superfamily (MFS) profile" evidence="9">
    <location>
        <begin position="38"/>
        <end position="489"/>
    </location>
</feature>
<keyword evidence="4 8" id="KW-0812">Transmembrane</keyword>
<dbReference type="GeneID" id="41969702"/>
<evidence type="ECO:0000256" key="5">
    <source>
        <dbReference type="ARBA" id="ARBA00022989"/>
    </source>
</evidence>
<dbReference type="GO" id="GO:0016020">
    <property type="term" value="C:membrane"/>
    <property type="evidence" value="ECO:0007669"/>
    <property type="project" value="UniProtKB-SubCell"/>
</dbReference>
<dbReference type="EMBL" id="SKBQ01000009">
    <property type="protein sequence ID" value="TPX06759.1"/>
    <property type="molecule type" value="Genomic_DNA"/>
</dbReference>
<dbReference type="SUPFAM" id="SSF103473">
    <property type="entry name" value="MFS general substrate transporter"/>
    <property type="match status" value="1"/>
</dbReference>
<protein>
    <recommendedName>
        <fullName evidence="9">Major facilitator superfamily (MFS) profile domain-containing protein</fullName>
    </recommendedName>
</protein>
<reference evidence="10 11" key="1">
    <citation type="submission" date="2019-06" db="EMBL/GenBank/DDBJ databases">
        <title>Draft genome sequence of the filamentous fungus Phialemoniopsis curvata isolated from diesel fuel.</title>
        <authorList>
            <person name="Varaljay V.A."/>
            <person name="Lyon W.J."/>
            <person name="Crouch A.L."/>
            <person name="Drake C.E."/>
            <person name="Hollomon J.M."/>
            <person name="Nadeau L.J."/>
            <person name="Nunn H.S."/>
            <person name="Stevenson B.S."/>
            <person name="Bojanowski C.L."/>
            <person name="Crookes-Goodson W.J."/>
        </authorList>
    </citation>
    <scope>NUCLEOTIDE SEQUENCE [LARGE SCALE GENOMIC DNA]</scope>
    <source>
        <strain evidence="10 11">D216</strain>
    </source>
</reference>
<dbReference type="PANTHER" id="PTHR48022:SF29">
    <property type="entry name" value="SUGAR TRANSPORTER, PUTATIVE (AFU_ORTHOLOGUE AFUA_6G14500)-RELATED"/>
    <property type="match status" value="1"/>
</dbReference>
<keyword evidence="11" id="KW-1185">Reference proteome</keyword>
<dbReference type="InterPro" id="IPR050360">
    <property type="entry name" value="MFS_Sugar_Transporters"/>
</dbReference>
<accession>A0A507APK3</accession>
<comment type="similarity">
    <text evidence="2">Belongs to the major facilitator superfamily. Sugar transporter (TC 2.A.1.1) family.</text>
</comment>
<dbReference type="Gene3D" id="1.20.1250.20">
    <property type="entry name" value="MFS general substrate transporter like domains"/>
    <property type="match status" value="1"/>
</dbReference>
<dbReference type="PROSITE" id="PS50850">
    <property type="entry name" value="MFS"/>
    <property type="match status" value="1"/>
</dbReference>
<feature type="transmembrane region" description="Helical" evidence="8">
    <location>
        <begin position="204"/>
        <end position="226"/>
    </location>
</feature>
<evidence type="ECO:0000256" key="3">
    <source>
        <dbReference type="ARBA" id="ARBA00022448"/>
    </source>
</evidence>
<feature type="transmembrane region" description="Helical" evidence="8">
    <location>
        <begin position="172"/>
        <end position="192"/>
    </location>
</feature>
<comment type="subcellular location">
    <subcellularLocation>
        <location evidence="1">Membrane</location>
        <topology evidence="1">Multi-pass membrane protein</topology>
    </subcellularLocation>
</comment>
<dbReference type="FunFam" id="1.20.1250.20:FF:000134">
    <property type="entry name" value="MFS sugar transporter protein"/>
    <property type="match status" value="1"/>
</dbReference>
<evidence type="ECO:0000313" key="10">
    <source>
        <dbReference type="EMBL" id="TPX06759.1"/>
    </source>
</evidence>
<feature type="transmembrane region" description="Helical" evidence="8">
    <location>
        <begin position="33"/>
        <end position="51"/>
    </location>
</feature>
<dbReference type="Proteomes" id="UP000319257">
    <property type="component" value="Unassembled WGS sequence"/>
</dbReference>
<proteinExistence type="inferred from homology"/>
<evidence type="ECO:0000259" key="9">
    <source>
        <dbReference type="PROSITE" id="PS50850"/>
    </source>
</evidence>
<evidence type="ECO:0000256" key="6">
    <source>
        <dbReference type="ARBA" id="ARBA00023136"/>
    </source>
</evidence>
<sequence>MAPFNTGNRSEDQVTQLVKEDKTHWYKKRNLRYLYMMLFCCCMGVEMTSGFDSQLMNTNQYSQQFNKYFGKGHKSKGKYAIEAGLLGFMTSCYQLGTICAVPIGPWVNQTFGRRWSIMIGSLIMVVGAILQGFSQHVAMYIIARMMLGFGICFCIMAGSAMTAELGYPKERAVLTCLFNQAYYIGAITAAAISLRTVDLSDNWAWRIPSLLQICPSLLQICTVFLIPESPRWLVSRDREEEAYNILVKYHAEGDAANPIVHAEMAQIRSTVKLEMENAKMSWMDMVRTAGMRRRVFIIALQGAFTQLSGSNLFSYYSSLLYEMMGYNNNYAKTRINIAYLCWHAIVALPIAIYAVRFPRRWAFMTATTGMLICFISITICFERLKAADSQGQHNQAASIASLFFYFAYTLPSNIGNQALQYTYVVELFPYATRSRGVGVHQFFGKAAGFLSSNVNPIGMTAIGWKYFAVYCGWITFELICQFCFYPETYNRTLEELTFLFEPEEYRAQQHAAVEKELQAEGGGGEHVEEHASRKEVV</sequence>
<evidence type="ECO:0000256" key="7">
    <source>
        <dbReference type="SAM" id="MobiDB-lite"/>
    </source>
</evidence>
<evidence type="ECO:0000256" key="4">
    <source>
        <dbReference type="ARBA" id="ARBA00022692"/>
    </source>
</evidence>
<feature type="transmembrane region" description="Helical" evidence="8">
    <location>
        <begin position="361"/>
        <end position="379"/>
    </location>
</feature>
<dbReference type="Pfam" id="PF00083">
    <property type="entry name" value="Sugar_tr"/>
    <property type="match status" value="1"/>
</dbReference>
<dbReference type="AlphaFoldDB" id="A0A507APK3"/>
<name>A0A507APK3_9PEZI</name>
<feature type="transmembrane region" description="Helical" evidence="8">
    <location>
        <begin position="115"/>
        <end position="133"/>
    </location>
</feature>
<keyword evidence="6 8" id="KW-0472">Membrane</keyword>
<keyword evidence="5 8" id="KW-1133">Transmembrane helix</keyword>
<feature type="transmembrane region" description="Helical" evidence="8">
    <location>
        <begin position="336"/>
        <end position="354"/>
    </location>
</feature>
<keyword evidence="3" id="KW-0813">Transport</keyword>
<feature type="transmembrane region" description="Helical" evidence="8">
    <location>
        <begin position="295"/>
        <end position="316"/>
    </location>
</feature>
<feature type="transmembrane region" description="Helical" evidence="8">
    <location>
        <begin position="139"/>
        <end position="160"/>
    </location>
</feature>
<evidence type="ECO:0000256" key="2">
    <source>
        <dbReference type="ARBA" id="ARBA00010992"/>
    </source>
</evidence>
<evidence type="ECO:0000256" key="1">
    <source>
        <dbReference type="ARBA" id="ARBA00004141"/>
    </source>
</evidence>
<gene>
    <name evidence="10" type="ORF">E0L32_002255</name>
</gene>